<organism evidence="8 9">
    <name type="scientific">Flavobacterium arcticum</name>
    <dbReference type="NCBI Taxonomy" id="1784713"/>
    <lineage>
        <taxon>Bacteria</taxon>
        <taxon>Pseudomonadati</taxon>
        <taxon>Bacteroidota</taxon>
        <taxon>Flavobacteriia</taxon>
        <taxon>Flavobacteriales</taxon>
        <taxon>Flavobacteriaceae</taxon>
        <taxon>Flavobacterium</taxon>
    </lineage>
</organism>
<dbReference type="PROSITE" id="PS50943">
    <property type="entry name" value="HTH_CROC1"/>
    <property type="match status" value="1"/>
</dbReference>
<dbReference type="GO" id="GO:0005829">
    <property type="term" value="C:cytosol"/>
    <property type="evidence" value="ECO:0007669"/>
    <property type="project" value="TreeGrafter"/>
</dbReference>
<dbReference type="CDD" id="cd00093">
    <property type="entry name" value="HTH_XRE"/>
    <property type="match status" value="1"/>
</dbReference>
<dbReference type="AlphaFoldDB" id="A0A345HAR3"/>
<dbReference type="SMART" id="SM00530">
    <property type="entry name" value="HTH_XRE"/>
    <property type="match status" value="1"/>
</dbReference>
<keyword evidence="5 6" id="KW-0472">Membrane</keyword>
<evidence type="ECO:0000313" key="8">
    <source>
        <dbReference type="EMBL" id="AXG73673.1"/>
    </source>
</evidence>
<proteinExistence type="predicted"/>
<keyword evidence="9" id="KW-1185">Reference proteome</keyword>
<dbReference type="InterPro" id="IPR010982">
    <property type="entry name" value="Lambda_DNA-bd_dom_sf"/>
</dbReference>
<evidence type="ECO:0000256" key="5">
    <source>
        <dbReference type="ARBA" id="ARBA00023136"/>
    </source>
</evidence>
<reference evidence="8 9" key="1">
    <citation type="submission" date="2018-07" db="EMBL/GenBank/DDBJ databases">
        <title>Complete genome sequence of Flavobacterium arcticum type strain SM1502T.</title>
        <authorList>
            <person name="Li Y."/>
            <person name="Li D.-D."/>
        </authorList>
    </citation>
    <scope>NUCLEOTIDE SEQUENCE [LARGE SCALE GENOMIC DNA]</scope>
    <source>
        <strain evidence="8 9">SM1502</strain>
    </source>
</reference>
<evidence type="ECO:0000256" key="2">
    <source>
        <dbReference type="ARBA" id="ARBA00022692"/>
    </source>
</evidence>
<dbReference type="PANTHER" id="PTHR46797:SF1">
    <property type="entry name" value="METHYLPHOSPHONATE SYNTHASE"/>
    <property type="match status" value="1"/>
</dbReference>
<dbReference type="GO" id="GO:0003677">
    <property type="term" value="F:DNA binding"/>
    <property type="evidence" value="ECO:0007669"/>
    <property type="project" value="UniProtKB-KW"/>
</dbReference>
<evidence type="ECO:0000256" key="1">
    <source>
        <dbReference type="ARBA" id="ARBA00004141"/>
    </source>
</evidence>
<dbReference type="PANTHER" id="PTHR46797">
    <property type="entry name" value="HTH-TYPE TRANSCRIPTIONAL REGULATOR"/>
    <property type="match status" value="1"/>
</dbReference>
<dbReference type="GO" id="GO:0003700">
    <property type="term" value="F:DNA-binding transcription factor activity"/>
    <property type="evidence" value="ECO:0007669"/>
    <property type="project" value="TreeGrafter"/>
</dbReference>
<dbReference type="InterPro" id="IPR019109">
    <property type="entry name" value="MamF_MmsF"/>
</dbReference>
<comment type="subcellular location">
    <subcellularLocation>
        <location evidence="1">Membrane</location>
        <topology evidence="1">Multi-pass membrane protein</topology>
    </subcellularLocation>
</comment>
<keyword evidence="2 6" id="KW-0812">Transmembrane</keyword>
<evidence type="ECO:0000256" key="6">
    <source>
        <dbReference type="SAM" id="Phobius"/>
    </source>
</evidence>
<name>A0A345HAR3_9FLAO</name>
<dbReference type="SUPFAM" id="SSF47413">
    <property type="entry name" value="lambda repressor-like DNA-binding domains"/>
    <property type="match status" value="1"/>
</dbReference>
<dbReference type="Pfam" id="PF01381">
    <property type="entry name" value="HTH_3"/>
    <property type="match status" value="1"/>
</dbReference>
<dbReference type="OrthoDB" id="1357763at2"/>
<dbReference type="Proteomes" id="UP000253951">
    <property type="component" value="Chromosome"/>
</dbReference>
<accession>A0A345HAR3</accession>
<protein>
    <submittedName>
        <fullName evidence="8">XRE family transcriptional regulator</fullName>
    </submittedName>
</protein>
<sequence>MTTIGKKIATIRKQKGLTQEEVAETANINLRTLQRIEKDETEPRGNSLNGICSALGIAIEDILDYGKNEDKSYLIFLHLSILSFCVIPLGNIILPLILWLNKRDKITDVQQQGANIINFQIMYTFITYGVLLFAVFSKLWNYNVSFNGILLGLLAVSIFNFIYAISNAIRINRGIVKNFYPVLFRIVK</sequence>
<dbReference type="InterPro" id="IPR050807">
    <property type="entry name" value="TransReg_Diox_bact_type"/>
</dbReference>
<evidence type="ECO:0000259" key="7">
    <source>
        <dbReference type="PROSITE" id="PS50943"/>
    </source>
</evidence>
<feature type="transmembrane region" description="Helical" evidence="6">
    <location>
        <begin position="146"/>
        <end position="165"/>
    </location>
</feature>
<dbReference type="Pfam" id="PF09685">
    <property type="entry name" value="MamF_MmsF"/>
    <property type="match status" value="1"/>
</dbReference>
<feature type="transmembrane region" description="Helical" evidence="6">
    <location>
        <begin position="121"/>
        <end position="140"/>
    </location>
</feature>
<keyword evidence="3 6" id="KW-1133">Transmembrane helix</keyword>
<dbReference type="Gene3D" id="1.10.260.40">
    <property type="entry name" value="lambda repressor-like DNA-binding domains"/>
    <property type="match status" value="1"/>
</dbReference>
<dbReference type="EMBL" id="CP031188">
    <property type="protein sequence ID" value="AXG73673.1"/>
    <property type="molecule type" value="Genomic_DNA"/>
</dbReference>
<gene>
    <name evidence="8" type="ORF">DVK85_05275</name>
</gene>
<feature type="transmembrane region" description="Helical" evidence="6">
    <location>
        <begin position="73"/>
        <end position="100"/>
    </location>
</feature>
<feature type="domain" description="HTH cro/C1-type" evidence="7">
    <location>
        <begin position="8"/>
        <end position="62"/>
    </location>
</feature>
<dbReference type="KEGG" id="fat:DVK85_05275"/>
<evidence type="ECO:0000256" key="4">
    <source>
        <dbReference type="ARBA" id="ARBA00023125"/>
    </source>
</evidence>
<keyword evidence="4" id="KW-0238">DNA-binding</keyword>
<evidence type="ECO:0000256" key="3">
    <source>
        <dbReference type="ARBA" id="ARBA00022989"/>
    </source>
</evidence>
<dbReference type="InterPro" id="IPR001387">
    <property type="entry name" value="Cro/C1-type_HTH"/>
</dbReference>
<dbReference type="RefSeq" id="WP_114677433.1">
    <property type="nucleotide sequence ID" value="NZ_CP031188.1"/>
</dbReference>
<evidence type="ECO:0000313" key="9">
    <source>
        <dbReference type="Proteomes" id="UP000253951"/>
    </source>
</evidence>